<proteinExistence type="predicted"/>
<name>A0A5C7IR76_9ROSI</name>
<dbReference type="PANTHER" id="PTHR24121">
    <property type="entry name" value="NO MECHANORECEPTOR POTENTIAL C, ISOFORM D-RELATED"/>
    <property type="match status" value="1"/>
</dbReference>
<dbReference type="PANTHER" id="PTHR24121:SF21">
    <property type="entry name" value="ANKYRIN REPEAT FAMILY PROTEIN"/>
    <property type="match status" value="1"/>
</dbReference>
<dbReference type="InterPro" id="IPR036770">
    <property type="entry name" value="Ankyrin_rpt-contain_sf"/>
</dbReference>
<comment type="caution">
    <text evidence="1">The sequence shown here is derived from an EMBL/GenBank/DDBJ whole genome shotgun (WGS) entry which is preliminary data.</text>
</comment>
<evidence type="ECO:0000313" key="1">
    <source>
        <dbReference type="EMBL" id="TXG71897.1"/>
    </source>
</evidence>
<dbReference type="Gene3D" id="1.25.40.20">
    <property type="entry name" value="Ankyrin repeat-containing domain"/>
    <property type="match status" value="1"/>
</dbReference>
<accession>A0A5C7IR76</accession>
<evidence type="ECO:0008006" key="3">
    <source>
        <dbReference type="Google" id="ProtNLM"/>
    </source>
</evidence>
<gene>
    <name evidence="1" type="ORF">EZV62_000476</name>
</gene>
<keyword evidence="2" id="KW-1185">Reference proteome</keyword>
<reference evidence="2" key="1">
    <citation type="journal article" date="2019" name="Gigascience">
        <title>De novo genome assembly of the endangered Acer yangbiense, a plant species with extremely small populations endemic to Yunnan Province, China.</title>
        <authorList>
            <person name="Yang J."/>
            <person name="Wariss H.M."/>
            <person name="Tao L."/>
            <person name="Zhang R."/>
            <person name="Yun Q."/>
            <person name="Hollingsworth P."/>
            <person name="Dao Z."/>
            <person name="Luo G."/>
            <person name="Guo H."/>
            <person name="Ma Y."/>
            <person name="Sun W."/>
        </authorList>
    </citation>
    <scope>NUCLEOTIDE SEQUENCE [LARGE SCALE GENOMIC DNA]</scope>
    <source>
        <strain evidence="2">cv. Malutang</strain>
    </source>
</reference>
<evidence type="ECO:0000313" key="2">
    <source>
        <dbReference type="Proteomes" id="UP000323000"/>
    </source>
</evidence>
<organism evidence="1 2">
    <name type="scientific">Acer yangbiense</name>
    <dbReference type="NCBI Taxonomy" id="1000413"/>
    <lineage>
        <taxon>Eukaryota</taxon>
        <taxon>Viridiplantae</taxon>
        <taxon>Streptophyta</taxon>
        <taxon>Embryophyta</taxon>
        <taxon>Tracheophyta</taxon>
        <taxon>Spermatophyta</taxon>
        <taxon>Magnoliopsida</taxon>
        <taxon>eudicotyledons</taxon>
        <taxon>Gunneridae</taxon>
        <taxon>Pentapetalae</taxon>
        <taxon>rosids</taxon>
        <taxon>malvids</taxon>
        <taxon>Sapindales</taxon>
        <taxon>Sapindaceae</taxon>
        <taxon>Hippocastanoideae</taxon>
        <taxon>Acereae</taxon>
        <taxon>Acer</taxon>
    </lineage>
</organism>
<protein>
    <recommendedName>
        <fullName evidence="3">PGG domain-containing protein</fullName>
    </recommendedName>
</protein>
<dbReference type="OrthoDB" id="1921232at2759"/>
<dbReference type="SUPFAM" id="SSF48403">
    <property type="entry name" value="Ankyrin repeat"/>
    <property type="match status" value="1"/>
</dbReference>
<sequence length="112" mass="12755">MLDKNPDLLTLRGADNMVPLYLAALFGRVEMANFLFDGIESHLTPQDKADIFFKCIETDLYDIALRLLKHRPELAVTRNENNDTALHVLARKPSSMFARRETGLFKMLTNSS</sequence>
<dbReference type="EMBL" id="VAHF01000001">
    <property type="protein sequence ID" value="TXG71897.1"/>
    <property type="molecule type" value="Genomic_DNA"/>
</dbReference>
<dbReference type="AlphaFoldDB" id="A0A5C7IR76"/>
<dbReference type="Proteomes" id="UP000323000">
    <property type="component" value="Chromosome 1"/>
</dbReference>